<feature type="region of interest" description="Disordered" evidence="1">
    <location>
        <begin position="516"/>
        <end position="572"/>
    </location>
</feature>
<name>A0ABQ9ICF2_9NEOP</name>
<gene>
    <name evidence="2" type="ORF">PR048_006977</name>
</gene>
<protein>
    <submittedName>
        <fullName evidence="2">Uncharacterized protein</fullName>
    </submittedName>
</protein>
<comment type="caution">
    <text evidence="2">The sequence shown here is derived from an EMBL/GenBank/DDBJ whole genome shotgun (WGS) entry which is preliminary data.</text>
</comment>
<reference evidence="2 3" key="1">
    <citation type="submission" date="2023-02" db="EMBL/GenBank/DDBJ databases">
        <title>LHISI_Scaffold_Assembly.</title>
        <authorList>
            <person name="Stuart O.P."/>
            <person name="Cleave R."/>
            <person name="Magrath M.J.L."/>
            <person name="Mikheyev A.S."/>
        </authorList>
    </citation>
    <scope>NUCLEOTIDE SEQUENCE [LARGE SCALE GENOMIC DNA]</scope>
    <source>
        <strain evidence="2">Daus_M_001</strain>
        <tissue evidence="2">Leg muscle</tissue>
    </source>
</reference>
<dbReference type="Proteomes" id="UP001159363">
    <property type="component" value="Chromosome 2"/>
</dbReference>
<proteinExistence type="predicted"/>
<sequence length="745" mass="82384">MTDYSRAPPFTAKKKKVMDFVMISVGRRRLTNHGAPAKRWATWIPEFIYDSAIERFIATLLKANHKKKNGNYRPVHTAYGDRNPEVISRTRPCLTHGYGATARRRSGSVCRARPVNKVETRPAPSHSESIIFYTPSPLSPEDRGAEIPPRRLPFRWSFLPLLVFYRSELSYSFTHQLQLHTRGPEACLNIYSVTLTIPKVQRIPGPNKRTGLLVNLYRAWWRSGNSHSGGHGFDSLSGHPDFGCPWFSEITVGECWDGSLTKAMADSFPPIPLPCATCTVSNDLPVDETGLRDEQFDAGHLWSRGSGSCRKSLDKCVLKHVQRAAVGTALIDLLLQTLIVYTLYNTWLHFLSGPSVCLCPVDPRRDEVIEMQLGGPLISFRYNTQPTATHISLPLVTSPAAWNSSTHILQLNSTQLPASRPVAILIPFNLTIWKVQRTPSRAERTRPVIQKILRINAEINTARVSRIRRNIDYRVGSFFVTDMRSPAYHSEHYTDVPPPLSYNCCLRLPALGGPATRRDGPRYAGVNQPEVRGRSQTGASLDAADPPPPSLSHTLTHTAAASSPSTKLKGENKCVGNASNETVLVQNCITLSAHEGGAMSFWCNFLDSVKLRLHEAKEYPESSTLAGLQKSVGCASAVVQREVLLISSPPMSAHRLHTAIRRTDQEKIVLRIQRGRGGVVARLLACQLGESGSTPGGVAPDFSTWQSSRTTPPLAGGFSRGYPVSPALAFRRCSTLIRLTLIWLS</sequence>
<dbReference type="EMBL" id="JARBHB010000002">
    <property type="protein sequence ID" value="KAJ8894349.1"/>
    <property type="molecule type" value="Genomic_DNA"/>
</dbReference>
<keyword evidence="3" id="KW-1185">Reference proteome</keyword>
<feature type="compositionally biased region" description="Polar residues" evidence="1">
    <location>
        <begin position="553"/>
        <end position="566"/>
    </location>
</feature>
<evidence type="ECO:0000313" key="3">
    <source>
        <dbReference type="Proteomes" id="UP001159363"/>
    </source>
</evidence>
<organism evidence="2 3">
    <name type="scientific">Dryococelus australis</name>
    <dbReference type="NCBI Taxonomy" id="614101"/>
    <lineage>
        <taxon>Eukaryota</taxon>
        <taxon>Metazoa</taxon>
        <taxon>Ecdysozoa</taxon>
        <taxon>Arthropoda</taxon>
        <taxon>Hexapoda</taxon>
        <taxon>Insecta</taxon>
        <taxon>Pterygota</taxon>
        <taxon>Neoptera</taxon>
        <taxon>Polyneoptera</taxon>
        <taxon>Phasmatodea</taxon>
        <taxon>Verophasmatodea</taxon>
        <taxon>Anareolatae</taxon>
        <taxon>Phasmatidae</taxon>
        <taxon>Eurycanthinae</taxon>
        <taxon>Dryococelus</taxon>
    </lineage>
</organism>
<accession>A0ABQ9ICF2</accession>
<evidence type="ECO:0000313" key="2">
    <source>
        <dbReference type="EMBL" id="KAJ8894349.1"/>
    </source>
</evidence>
<evidence type="ECO:0000256" key="1">
    <source>
        <dbReference type="SAM" id="MobiDB-lite"/>
    </source>
</evidence>